<evidence type="ECO:0000259" key="6">
    <source>
        <dbReference type="PROSITE" id="PS01031"/>
    </source>
</evidence>
<dbReference type="SUPFAM" id="SSF49764">
    <property type="entry name" value="HSP20-like chaperones"/>
    <property type="match status" value="1"/>
</dbReference>
<protein>
    <submittedName>
        <fullName evidence="7">Heat shock protein</fullName>
    </submittedName>
</protein>
<dbReference type="PIRSF" id="PIRSF036514">
    <property type="entry name" value="Sm_HSP_B1"/>
    <property type="match status" value="1"/>
</dbReference>
<dbReference type="CDD" id="cd06526">
    <property type="entry name" value="metazoan_ACD"/>
    <property type="match status" value="1"/>
</dbReference>
<dbReference type="SMR" id="A0A240FEK4"/>
<feature type="domain" description="SHSP" evidence="6">
    <location>
        <begin position="62"/>
        <end position="169"/>
    </location>
</feature>
<dbReference type="PRINTS" id="PR00299">
    <property type="entry name" value="ACRYSTALLIN"/>
</dbReference>
<keyword evidence="7" id="KW-0346">Stress response</keyword>
<dbReference type="PANTHER" id="PTHR45640">
    <property type="entry name" value="HEAT SHOCK PROTEIN HSP-12.2-RELATED"/>
    <property type="match status" value="1"/>
</dbReference>
<gene>
    <name evidence="7" type="primary">Hsp21.7</name>
</gene>
<feature type="compositionally biased region" description="Basic and acidic residues" evidence="5">
    <location>
        <begin position="177"/>
        <end position="190"/>
    </location>
</feature>
<keyword evidence="2" id="KW-0862">Zinc</keyword>
<accession>A0A240FEK4</accession>
<dbReference type="GO" id="GO:0009408">
    <property type="term" value="P:response to heat"/>
    <property type="evidence" value="ECO:0007669"/>
    <property type="project" value="UniProtKB-ARBA"/>
</dbReference>
<feature type="binding site" evidence="2">
    <location>
        <position position="116"/>
    </location>
    <ligand>
        <name>Zn(2+)</name>
        <dbReference type="ChEBI" id="CHEBI:29105"/>
        <label>1</label>
    </ligand>
</feature>
<dbReference type="InterPro" id="IPR002068">
    <property type="entry name" value="A-crystallin/Hsp20_dom"/>
</dbReference>
<organism evidence="7">
    <name type="scientific">Liriomyza trifolii</name>
    <name type="common">American serpentine leafminer</name>
    <dbReference type="NCBI Taxonomy" id="198433"/>
    <lineage>
        <taxon>Eukaryota</taxon>
        <taxon>Metazoa</taxon>
        <taxon>Ecdysozoa</taxon>
        <taxon>Arthropoda</taxon>
        <taxon>Hexapoda</taxon>
        <taxon>Insecta</taxon>
        <taxon>Pterygota</taxon>
        <taxon>Neoptera</taxon>
        <taxon>Endopterygota</taxon>
        <taxon>Diptera</taxon>
        <taxon>Brachycera</taxon>
        <taxon>Muscomorpha</taxon>
        <taxon>Opomyzoidea</taxon>
        <taxon>Agromyzidae</taxon>
        <taxon>Phytomyzinae</taxon>
        <taxon>Liriomyza</taxon>
    </lineage>
</organism>
<dbReference type="GO" id="GO:0005737">
    <property type="term" value="C:cytoplasm"/>
    <property type="evidence" value="ECO:0007669"/>
    <property type="project" value="TreeGrafter"/>
</dbReference>
<dbReference type="PROSITE" id="PS01031">
    <property type="entry name" value="SHSP"/>
    <property type="match status" value="1"/>
</dbReference>
<feature type="region of interest" description="Disordered" evidence="5">
    <location>
        <begin position="151"/>
        <end position="190"/>
    </location>
</feature>
<dbReference type="PANTHER" id="PTHR45640:SF34">
    <property type="entry name" value="PROTEIN LETHAL(2)ESSENTIAL FOR LIFE"/>
    <property type="match status" value="1"/>
</dbReference>
<reference evidence="7" key="1">
    <citation type="journal article" date="2017" name="PLoS ONE">
        <title>Selection and validation of reference genes for quantitative real-time PCR analysis under different experimental conditions in the leafminer Liriomyza trifolii (Diptera: Agromyzidae).</title>
        <authorList>
            <person name="Chang Y.W."/>
            <person name="Chen J.Y."/>
            <person name="Lu M.X."/>
            <person name="Gao Y."/>
            <person name="Tian Z.H."/>
            <person name="Gong W.R."/>
            <person name="Zhu W."/>
            <person name="Du Y.Z."/>
        </authorList>
    </citation>
    <scope>NUCLEOTIDE SEQUENCE</scope>
</reference>
<name>A0A240FEK4_LIRTR</name>
<keyword evidence="2" id="KW-0479">Metal-binding</keyword>
<dbReference type="InterPro" id="IPR055269">
    <property type="entry name" value="Alpha-crystallin/HSP_16"/>
</dbReference>
<sequence length="190" mass="21658">MAVVPLFFRDWWDGMDFPITSRLVDQHFGTGLNRDDLLSTVWGGNPARYHYGYRRPWTHALNSILKQDDGSTVNVDKDKFEVILDVQQFAPNEVTVKVVDKYIVVEGKHEEKQDEHGLISRHFSRRYLLPEGVNADAVTSQLSSDGLLTVRAPRKALPPPPEERAIPITQTNQPAKQQKEPKKVENKTKS</sequence>
<dbReference type="AlphaFoldDB" id="A0A240FEK4"/>
<evidence type="ECO:0000256" key="3">
    <source>
        <dbReference type="PROSITE-ProRule" id="PRU00285"/>
    </source>
</evidence>
<reference evidence="7" key="2">
    <citation type="submission" date="2017-02" db="EMBL/GenBank/DDBJ databases">
        <authorList>
            <person name="Peterson S.W."/>
        </authorList>
    </citation>
    <scope>NUCLEOTIDE SEQUENCE</scope>
</reference>
<dbReference type="GO" id="GO:0046872">
    <property type="term" value="F:metal ion binding"/>
    <property type="evidence" value="ECO:0007669"/>
    <property type="project" value="UniProtKB-KW"/>
</dbReference>
<dbReference type="InterPro" id="IPR008978">
    <property type="entry name" value="HSP20-like_chaperone"/>
</dbReference>
<evidence type="ECO:0000256" key="5">
    <source>
        <dbReference type="SAM" id="MobiDB-lite"/>
    </source>
</evidence>
<comment type="similarity">
    <text evidence="1 3 4">Belongs to the small heat shock protein (HSP20) family.</text>
</comment>
<proteinExistence type="evidence at transcript level"/>
<dbReference type="GO" id="GO:0042026">
    <property type="term" value="P:protein refolding"/>
    <property type="evidence" value="ECO:0007669"/>
    <property type="project" value="TreeGrafter"/>
</dbReference>
<dbReference type="GO" id="GO:0005634">
    <property type="term" value="C:nucleus"/>
    <property type="evidence" value="ECO:0007669"/>
    <property type="project" value="TreeGrafter"/>
</dbReference>
<evidence type="ECO:0000256" key="2">
    <source>
        <dbReference type="PIRSR" id="PIRSR036514-1"/>
    </source>
</evidence>
<dbReference type="Gene3D" id="2.60.40.790">
    <property type="match status" value="1"/>
</dbReference>
<dbReference type="EMBL" id="KY558641">
    <property type="protein sequence ID" value="ARQ84037.1"/>
    <property type="molecule type" value="mRNA"/>
</dbReference>
<evidence type="ECO:0000256" key="4">
    <source>
        <dbReference type="RuleBase" id="RU003616"/>
    </source>
</evidence>
<dbReference type="GO" id="GO:0051082">
    <property type="term" value="F:unfolded protein binding"/>
    <property type="evidence" value="ECO:0007669"/>
    <property type="project" value="TreeGrafter"/>
</dbReference>
<dbReference type="InterPro" id="IPR001436">
    <property type="entry name" value="Alpha-crystallin/sHSP_animal"/>
</dbReference>
<evidence type="ECO:0000256" key="1">
    <source>
        <dbReference type="PIRNR" id="PIRNR036514"/>
    </source>
</evidence>
<feature type="binding site" evidence="2">
    <location>
        <position position="111"/>
    </location>
    <ligand>
        <name>Zn(2+)</name>
        <dbReference type="ChEBI" id="CHEBI:29105"/>
        <label>1</label>
    </ligand>
</feature>
<feature type="binding site" evidence="2">
    <location>
        <position position="109"/>
    </location>
    <ligand>
        <name>Zn(2+)</name>
        <dbReference type="ChEBI" id="CHEBI:29105"/>
        <label>1</label>
    </ligand>
</feature>
<dbReference type="Pfam" id="PF00011">
    <property type="entry name" value="HSP20"/>
    <property type="match status" value="1"/>
</dbReference>
<evidence type="ECO:0000313" key="7">
    <source>
        <dbReference type="EMBL" id="ARQ84037.1"/>
    </source>
</evidence>